<dbReference type="EMBL" id="LT670847">
    <property type="protein sequence ID" value="SHM28983.1"/>
    <property type="molecule type" value="Genomic_DNA"/>
</dbReference>
<evidence type="ECO:0000313" key="3">
    <source>
        <dbReference type="Proteomes" id="UP000190911"/>
    </source>
</evidence>
<proteinExistence type="predicted"/>
<sequence>MKRAGLLGLLLVLVIAGIAQYSPSLLSRLSNDTSTPAPAADEQRADDSHPTYQRRHHEQQITNSGRVVTVLADDNDGSRHQRFILRLASGQTLLVAHNIDVAPRISNLEAGDTVSFYGEYVWNDKGGILHWTHHDPGGRHPGGWLTHKGRQYQ</sequence>
<dbReference type="Proteomes" id="UP000190911">
    <property type="component" value="Chromosome I"/>
</dbReference>
<protein>
    <recommendedName>
        <fullName evidence="4">DUF3465 domain-containing protein</fullName>
    </recommendedName>
</protein>
<evidence type="ECO:0000256" key="1">
    <source>
        <dbReference type="SAM" id="MobiDB-lite"/>
    </source>
</evidence>
<reference evidence="2 3" key="1">
    <citation type="submission" date="2016-11" db="EMBL/GenBank/DDBJ databases">
        <authorList>
            <person name="Jaros S."/>
            <person name="Januszkiewicz K."/>
            <person name="Wedrychowicz H."/>
        </authorList>
    </citation>
    <scope>NUCLEOTIDE SEQUENCE [LARGE SCALE GENOMIC DNA]</scope>
    <source>
        <strain evidence="2 3">ACAM 12</strain>
    </source>
</reference>
<dbReference type="InterPro" id="IPR021856">
    <property type="entry name" value="DUF3465"/>
</dbReference>
<dbReference type="STRING" id="29571.SAMN05878437_2193"/>
<accession>A0A1M7HKX1</accession>
<dbReference type="OrthoDB" id="195616at2"/>
<dbReference type="InParanoid" id="A0A1M7HKX1"/>
<dbReference type="AlphaFoldDB" id="A0A1M7HKX1"/>
<dbReference type="RefSeq" id="WP_079553601.1">
    <property type="nucleotide sequence ID" value="NZ_LT670847.1"/>
</dbReference>
<evidence type="ECO:0000313" key="2">
    <source>
        <dbReference type="EMBL" id="SHM28983.1"/>
    </source>
</evidence>
<organism evidence="2 3">
    <name type="scientific">Vreelandella subglaciescola</name>
    <dbReference type="NCBI Taxonomy" id="29571"/>
    <lineage>
        <taxon>Bacteria</taxon>
        <taxon>Pseudomonadati</taxon>
        <taxon>Pseudomonadota</taxon>
        <taxon>Gammaproteobacteria</taxon>
        <taxon>Oceanospirillales</taxon>
        <taxon>Halomonadaceae</taxon>
        <taxon>Vreelandella</taxon>
    </lineage>
</organism>
<dbReference type="Pfam" id="PF11948">
    <property type="entry name" value="DUF3465"/>
    <property type="match status" value="1"/>
</dbReference>
<keyword evidence="3" id="KW-1185">Reference proteome</keyword>
<name>A0A1M7HKX1_9GAMM</name>
<gene>
    <name evidence="2" type="ORF">SAMN05878437_2193</name>
</gene>
<evidence type="ECO:0008006" key="4">
    <source>
        <dbReference type="Google" id="ProtNLM"/>
    </source>
</evidence>
<feature type="region of interest" description="Disordered" evidence="1">
    <location>
        <begin position="29"/>
        <end position="59"/>
    </location>
</feature>